<evidence type="ECO:0000313" key="4">
    <source>
        <dbReference type="Proteomes" id="UP000245771"/>
    </source>
</evidence>
<evidence type="ECO:0000256" key="2">
    <source>
        <dbReference type="SAM" id="SignalP"/>
    </source>
</evidence>
<feature type="chain" id="PRO_5016269930" description="Secreted protein" evidence="2">
    <location>
        <begin position="20"/>
        <end position="166"/>
    </location>
</feature>
<gene>
    <name evidence="3" type="ORF">FA14DRAFT_178119</name>
</gene>
<dbReference type="Proteomes" id="UP000245771">
    <property type="component" value="Unassembled WGS sequence"/>
</dbReference>
<dbReference type="GeneID" id="37022597"/>
<evidence type="ECO:0000313" key="3">
    <source>
        <dbReference type="EMBL" id="PWN34719.1"/>
    </source>
</evidence>
<organism evidence="3 4">
    <name type="scientific">Meira miltonrushii</name>
    <dbReference type="NCBI Taxonomy" id="1280837"/>
    <lineage>
        <taxon>Eukaryota</taxon>
        <taxon>Fungi</taxon>
        <taxon>Dikarya</taxon>
        <taxon>Basidiomycota</taxon>
        <taxon>Ustilaginomycotina</taxon>
        <taxon>Exobasidiomycetes</taxon>
        <taxon>Exobasidiales</taxon>
        <taxon>Brachybasidiaceae</taxon>
        <taxon>Meira</taxon>
    </lineage>
</organism>
<feature type="compositionally biased region" description="Polar residues" evidence="1">
    <location>
        <begin position="146"/>
        <end position="166"/>
    </location>
</feature>
<dbReference type="AlphaFoldDB" id="A0A316VAR1"/>
<proteinExistence type="predicted"/>
<reference evidence="3 4" key="1">
    <citation type="journal article" date="2018" name="Mol. Biol. Evol.">
        <title>Broad Genomic Sampling Reveals a Smut Pathogenic Ancestry of the Fungal Clade Ustilaginomycotina.</title>
        <authorList>
            <person name="Kijpornyongpan T."/>
            <person name="Mondo S.J."/>
            <person name="Barry K."/>
            <person name="Sandor L."/>
            <person name="Lee J."/>
            <person name="Lipzen A."/>
            <person name="Pangilinan J."/>
            <person name="LaButti K."/>
            <person name="Hainaut M."/>
            <person name="Henrissat B."/>
            <person name="Grigoriev I.V."/>
            <person name="Spatafora J.W."/>
            <person name="Aime M.C."/>
        </authorList>
    </citation>
    <scope>NUCLEOTIDE SEQUENCE [LARGE SCALE GENOMIC DNA]</scope>
    <source>
        <strain evidence="3 4">MCA 3882</strain>
    </source>
</reference>
<evidence type="ECO:0008006" key="5">
    <source>
        <dbReference type="Google" id="ProtNLM"/>
    </source>
</evidence>
<sequence>MTVRLLIIVINLLVAHTLAIPMDRTTGNPSTSGRYDKKGDGRAINRQAFHYIDHAYKQVQELNGHNLQLCSTELAEASQLCSNYSGQHSPKGFHRKSYAQASNTLLHFAREKESSEKTDHSHVCENCKKTMARNVQRRQDSKHAVTASSHNNHPGTGAGSTSHNKP</sequence>
<feature type="region of interest" description="Disordered" evidence="1">
    <location>
        <begin position="131"/>
        <end position="166"/>
    </location>
</feature>
<keyword evidence="4" id="KW-1185">Reference proteome</keyword>
<evidence type="ECO:0000256" key="1">
    <source>
        <dbReference type="SAM" id="MobiDB-lite"/>
    </source>
</evidence>
<name>A0A316VAR1_9BASI</name>
<accession>A0A316VAR1</accession>
<dbReference type="RefSeq" id="XP_025355021.1">
    <property type="nucleotide sequence ID" value="XM_025500816.1"/>
</dbReference>
<feature type="signal peptide" evidence="2">
    <location>
        <begin position="1"/>
        <end position="19"/>
    </location>
</feature>
<keyword evidence="2" id="KW-0732">Signal</keyword>
<dbReference type="InParanoid" id="A0A316VAR1"/>
<dbReference type="EMBL" id="KZ819603">
    <property type="protein sequence ID" value="PWN34719.1"/>
    <property type="molecule type" value="Genomic_DNA"/>
</dbReference>
<protein>
    <recommendedName>
        <fullName evidence="5">Secreted protein</fullName>
    </recommendedName>
</protein>